<organism evidence="1 2">
    <name type="scientific">Dendrolimus kikuchii</name>
    <dbReference type="NCBI Taxonomy" id="765133"/>
    <lineage>
        <taxon>Eukaryota</taxon>
        <taxon>Metazoa</taxon>
        <taxon>Ecdysozoa</taxon>
        <taxon>Arthropoda</taxon>
        <taxon>Hexapoda</taxon>
        <taxon>Insecta</taxon>
        <taxon>Pterygota</taxon>
        <taxon>Neoptera</taxon>
        <taxon>Endopterygota</taxon>
        <taxon>Lepidoptera</taxon>
        <taxon>Glossata</taxon>
        <taxon>Ditrysia</taxon>
        <taxon>Bombycoidea</taxon>
        <taxon>Lasiocampidae</taxon>
        <taxon>Dendrolimus</taxon>
    </lineage>
</organism>
<name>A0ACC1D551_9NEOP</name>
<dbReference type="EMBL" id="CM034395">
    <property type="protein sequence ID" value="KAJ0178723.1"/>
    <property type="molecule type" value="Genomic_DNA"/>
</dbReference>
<accession>A0ACC1D551</accession>
<gene>
    <name evidence="1" type="ORF">K1T71_005498</name>
</gene>
<sequence>VYCTTVIKSLPTYTPVVSASLFNVSSRDEAISSGRKLSTRFTRGGALVAKTGAVQPTPLFRRLRRENRLYRLYDSTAS</sequence>
<proteinExistence type="predicted"/>
<keyword evidence="2" id="KW-1185">Reference proteome</keyword>
<comment type="caution">
    <text evidence="1">The sequence shown here is derived from an EMBL/GenBank/DDBJ whole genome shotgun (WGS) entry which is preliminary data.</text>
</comment>
<evidence type="ECO:0000313" key="1">
    <source>
        <dbReference type="EMBL" id="KAJ0178723.1"/>
    </source>
</evidence>
<dbReference type="Proteomes" id="UP000824533">
    <property type="component" value="Linkage Group LG09"/>
</dbReference>
<reference evidence="1 2" key="1">
    <citation type="journal article" date="2021" name="Front. Genet.">
        <title>Chromosome-Level Genome Assembly Reveals Significant Gene Expansion in the Toll and IMD Signaling Pathways of Dendrolimus kikuchii.</title>
        <authorList>
            <person name="Zhou J."/>
            <person name="Wu P."/>
            <person name="Xiong Z."/>
            <person name="Liu N."/>
            <person name="Zhao N."/>
            <person name="Ji M."/>
            <person name="Qiu Y."/>
            <person name="Yang B."/>
        </authorList>
    </citation>
    <scope>NUCLEOTIDE SEQUENCE [LARGE SCALE GENOMIC DNA]</scope>
    <source>
        <strain evidence="1">Ann1</strain>
    </source>
</reference>
<protein>
    <submittedName>
        <fullName evidence="1">Uncharacterized protein</fullName>
    </submittedName>
</protein>
<evidence type="ECO:0000313" key="2">
    <source>
        <dbReference type="Proteomes" id="UP000824533"/>
    </source>
</evidence>
<feature type="non-terminal residue" evidence="1">
    <location>
        <position position="1"/>
    </location>
</feature>